<comment type="caution">
    <text evidence="1">The sequence shown here is derived from an EMBL/GenBank/DDBJ whole genome shotgun (WGS) entry which is preliminary data.</text>
</comment>
<dbReference type="Pfam" id="PF13728">
    <property type="entry name" value="TraF"/>
    <property type="match status" value="1"/>
</dbReference>
<dbReference type="RefSeq" id="WP_006341981.1">
    <property type="nucleotide sequence ID" value="NZ_JSAM01000065.1"/>
</dbReference>
<organism evidence="1 2">
    <name type="scientific">Parachlamydia acanthamoebae</name>
    <dbReference type="NCBI Taxonomy" id="83552"/>
    <lineage>
        <taxon>Bacteria</taxon>
        <taxon>Pseudomonadati</taxon>
        <taxon>Chlamydiota</taxon>
        <taxon>Chlamydiia</taxon>
        <taxon>Parachlamydiales</taxon>
        <taxon>Parachlamydiaceae</taxon>
        <taxon>Parachlamydia</taxon>
    </lineage>
</organism>
<dbReference type="OMA" id="CHAQAPI"/>
<name>A0A0C1E961_9BACT</name>
<evidence type="ECO:0000313" key="1">
    <source>
        <dbReference type="EMBL" id="KIA77722.1"/>
    </source>
</evidence>
<dbReference type="InterPro" id="IPR039555">
    <property type="entry name" value="TraF/TrbB"/>
</dbReference>
<dbReference type="NCBIfam" id="TIGR02739">
    <property type="entry name" value="TraF"/>
    <property type="match status" value="1"/>
</dbReference>
<reference evidence="1 2" key="1">
    <citation type="journal article" date="2014" name="Mol. Biol. Evol.">
        <title>Massive expansion of Ubiquitination-related gene families within the Chlamydiae.</title>
        <authorList>
            <person name="Domman D."/>
            <person name="Collingro A."/>
            <person name="Lagkouvardos I."/>
            <person name="Gehre L."/>
            <person name="Weinmaier T."/>
            <person name="Rattei T."/>
            <person name="Subtil A."/>
            <person name="Horn M."/>
        </authorList>
    </citation>
    <scope>NUCLEOTIDE SEQUENCE [LARGE SCALE GENOMIC DNA]</scope>
    <source>
        <strain evidence="1 2">OEW1</strain>
    </source>
</reference>
<dbReference type="EMBL" id="JSAM01000065">
    <property type="protein sequence ID" value="KIA77722.1"/>
    <property type="molecule type" value="Genomic_DNA"/>
</dbReference>
<gene>
    <name evidence="1" type="primary">traF</name>
    <name evidence="1" type="ORF">DB43_FV00030</name>
</gene>
<dbReference type="PATRIC" id="fig|83552.4.peg.1099"/>
<dbReference type="InterPro" id="IPR014110">
    <property type="entry name" value="TraF"/>
</dbReference>
<proteinExistence type="predicted"/>
<dbReference type="SUPFAM" id="SSF52833">
    <property type="entry name" value="Thioredoxin-like"/>
    <property type="match status" value="1"/>
</dbReference>
<dbReference type="InterPro" id="IPR036249">
    <property type="entry name" value="Thioredoxin-like_sf"/>
</dbReference>
<accession>A0A0C1E961</accession>
<dbReference type="Proteomes" id="UP000031307">
    <property type="component" value="Unassembled WGS sequence"/>
</dbReference>
<sequence length="255" mass="29289">MISKVSKIFIGFLFFSSLEAGWLDRKAEGWCWYEDRFAKKEEVEEEDVQEPSLLVPDLKKSSDILAEIKKDLEEKLADAILNPSVENLKAYMDLHKQWVDKSAQFAHNWTYVLLNNPELDNTVNRPVSQYGVQLAKNIEAERTKALISKIASENGLFFFYEGKNKVSQALAKVVDLFVKQYKWELIPVSMDGAIIERFPSCANNRIAETMNVPSFPALYIVDPKTKKAIPIAFGFVTLDQLERNIKVQYQRIKES</sequence>
<protein>
    <submittedName>
        <fullName evidence="1">Conjugal transfer disulfide-bond formation protein TraF</fullName>
    </submittedName>
</protein>
<evidence type="ECO:0000313" key="2">
    <source>
        <dbReference type="Proteomes" id="UP000031307"/>
    </source>
</evidence>
<dbReference type="AlphaFoldDB" id="A0A0C1E961"/>